<organism evidence="3 4">
    <name type="scientific">Isoptericola haloaureus</name>
    <dbReference type="NCBI Taxonomy" id="1542902"/>
    <lineage>
        <taxon>Bacteria</taxon>
        <taxon>Bacillati</taxon>
        <taxon>Actinomycetota</taxon>
        <taxon>Actinomycetes</taxon>
        <taxon>Micrococcales</taxon>
        <taxon>Promicromonosporaceae</taxon>
        <taxon>Isoptericola</taxon>
    </lineage>
</organism>
<reference evidence="3" key="1">
    <citation type="journal article" date="2024" name="Antonie Van Leeuwenhoek">
        <title>Isoptericola haloaureus sp. nov., a dimorphic actinobacterium isolated from mangrove sediments of southeast India, implicating biosaline agricultural significance through nitrogen fixation and salt tolerance genes.</title>
        <authorList>
            <person name="Prathaban M."/>
            <person name="Prathiviraj R."/>
            <person name="Ravichandran M."/>
            <person name="Natarajan S.D."/>
            <person name="Sobanaa M."/>
            <person name="Hari Krishna Kumar S."/>
            <person name="Chandrasekar V."/>
            <person name="Selvin J."/>
        </authorList>
    </citation>
    <scope>NUCLEOTIDE SEQUENCE</scope>
    <source>
        <strain evidence="3">MP1014</strain>
    </source>
</reference>
<evidence type="ECO:0000259" key="2">
    <source>
        <dbReference type="Pfam" id="PF09851"/>
    </source>
</evidence>
<dbReference type="InterPro" id="IPR033880">
    <property type="entry name" value="SPFH_YdjI"/>
</dbReference>
<dbReference type="Pfam" id="PF09851">
    <property type="entry name" value="SHOCT"/>
    <property type="match status" value="1"/>
</dbReference>
<evidence type="ECO:0000256" key="1">
    <source>
        <dbReference type="SAM" id="MobiDB-lite"/>
    </source>
</evidence>
<comment type="caution">
    <text evidence="3">The sequence shown here is derived from an EMBL/GenBank/DDBJ whole genome shotgun (WGS) entry which is preliminary data.</text>
</comment>
<evidence type="ECO:0000313" key="4">
    <source>
        <dbReference type="Proteomes" id="UP001310387"/>
    </source>
</evidence>
<proteinExistence type="predicted"/>
<feature type="compositionally biased region" description="Low complexity" evidence="1">
    <location>
        <begin position="339"/>
        <end position="361"/>
    </location>
</feature>
<dbReference type="CDD" id="cd03408">
    <property type="entry name" value="SPFH_like_u1"/>
    <property type="match status" value="1"/>
</dbReference>
<dbReference type="PANTHER" id="PTHR37826">
    <property type="entry name" value="FLOTILLIN BAND_7_5 DOMAIN PROTEIN"/>
    <property type="match status" value="1"/>
</dbReference>
<feature type="region of interest" description="Disordered" evidence="1">
    <location>
        <begin position="339"/>
        <end position="366"/>
    </location>
</feature>
<dbReference type="InterPro" id="IPR018649">
    <property type="entry name" value="SHOCT"/>
</dbReference>
<dbReference type="Proteomes" id="UP001310387">
    <property type="component" value="Unassembled WGS sequence"/>
</dbReference>
<feature type="domain" description="SHOCT" evidence="2">
    <location>
        <begin position="370"/>
        <end position="396"/>
    </location>
</feature>
<gene>
    <name evidence="3" type="ORF">V5O49_10150</name>
</gene>
<dbReference type="PANTHER" id="PTHR37826:SF2">
    <property type="entry name" value="ZINC-RIBBON DOMAIN-CONTAINING PROTEIN"/>
    <property type="match status" value="1"/>
</dbReference>
<name>A0ABU7Z7Q7_9MICO</name>
<evidence type="ECO:0000313" key="3">
    <source>
        <dbReference type="EMBL" id="MEG3615483.1"/>
    </source>
</evidence>
<accession>A0ABU7Z7Q7</accession>
<protein>
    <submittedName>
        <fullName evidence="3">SPFH domain-containing protein</fullName>
    </submittedName>
</protein>
<reference evidence="3" key="2">
    <citation type="submission" date="2024-02" db="EMBL/GenBank/DDBJ databases">
        <authorList>
            <person name="Prathaban M."/>
            <person name="Mythili R."/>
            <person name="Sharmila Devi N."/>
            <person name="Sobanaa M."/>
            <person name="Prathiviraj R."/>
            <person name="Selvin J."/>
        </authorList>
    </citation>
    <scope>NUCLEOTIDE SEQUENCE</scope>
    <source>
        <strain evidence="3">MP1014</strain>
    </source>
</reference>
<keyword evidence="4" id="KW-1185">Reference proteome</keyword>
<dbReference type="EMBL" id="JBAGLP010000117">
    <property type="protein sequence ID" value="MEG3615483.1"/>
    <property type="molecule type" value="Genomic_DNA"/>
</dbReference>
<sequence>MGFIKAFAGALGGTLADQWKDFIVPPPGLEPTAALFPAVRQGQDAGRGANTQGSEHIITNGSRIVVPEGYALMTFQDGELTGLVSDPGGYVFTSDDQNSRSVFADDGFLSATVKTSWERFKFGGRPGSQQLAFYVNLKEIPNNRFGTQSEIYWDDAYLRAQVGAITRGSYSLRIVDPVLLVKNFVPLTYLSYDAKVFDFGDFDNDAASQLFNELVGSLAAAFSHYTNDPSKGNRIARIQGDAVGFAQSLSHAVEESYRWTSDRGLTIVKVALQAIEYDADTRKLLSDVKKADALGGARGNSFMQQAAARGFQAAGENGAGGGSDMAFLGMGMNATGAAMGGLQQPAGQVPPQQAPPQASAEPAEEDAMAKLTRFKAMLDAGLITQEDYDAAKKKALGL</sequence>
<dbReference type="RefSeq" id="WP_332902123.1">
    <property type="nucleotide sequence ID" value="NZ_JBAGLP010000117.1"/>
</dbReference>